<protein>
    <recommendedName>
        <fullName evidence="3">Transposase</fullName>
    </recommendedName>
</protein>
<proteinExistence type="predicted"/>
<gene>
    <name evidence="1" type="ORF">LC586_01720</name>
</gene>
<evidence type="ECO:0008006" key="3">
    <source>
        <dbReference type="Google" id="ProtNLM"/>
    </source>
</evidence>
<comment type="caution">
    <text evidence="1">The sequence shown here is derived from an EMBL/GenBank/DDBJ whole genome shotgun (WGS) entry which is preliminary data.</text>
</comment>
<reference evidence="1 2" key="1">
    <citation type="journal article" date="2021" name="Microorganisms">
        <title>Genome Evolution of Filamentous Cyanobacterium Nostoc Species: From Facultative Symbiosis to Free Living.</title>
        <authorList>
            <person name="Huo D."/>
            <person name="Li H."/>
            <person name="Cai F."/>
            <person name="Guo X."/>
            <person name="Qiao Z."/>
            <person name="Wang W."/>
            <person name="Yu G."/>
            <person name="Li R."/>
        </authorList>
    </citation>
    <scope>NUCLEOTIDE SEQUENCE [LARGE SCALE GENOMIC DNA]</scope>
    <source>
        <strain evidence="1 2">CHAB 5714</strain>
    </source>
</reference>
<dbReference type="Proteomes" id="UP001199525">
    <property type="component" value="Unassembled WGS sequence"/>
</dbReference>
<evidence type="ECO:0000313" key="2">
    <source>
        <dbReference type="Proteomes" id="UP001199525"/>
    </source>
</evidence>
<dbReference type="EMBL" id="JAIVFQ010000002">
    <property type="protein sequence ID" value="MCC5597989.1"/>
    <property type="molecule type" value="Genomic_DNA"/>
</dbReference>
<dbReference type="RefSeq" id="WP_229482663.1">
    <property type="nucleotide sequence ID" value="NZ_JAIVFQ010000002.1"/>
</dbReference>
<organism evidence="1 2">
    <name type="scientific">Nostoc favosum CHAB5714</name>
    <dbReference type="NCBI Taxonomy" id="2780399"/>
    <lineage>
        <taxon>Bacteria</taxon>
        <taxon>Bacillati</taxon>
        <taxon>Cyanobacteriota</taxon>
        <taxon>Cyanophyceae</taxon>
        <taxon>Nostocales</taxon>
        <taxon>Nostocaceae</taxon>
        <taxon>Nostoc</taxon>
        <taxon>Nostoc favosum</taxon>
    </lineage>
</organism>
<accession>A0ABS8I317</accession>
<sequence>MDTSDTIAIATAVHEDINKFAARWCPLPVGITSKKEKDRRLPDDLVTNLIYVSML</sequence>
<evidence type="ECO:0000313" key="1">
    <source>
        <dbReference type="EMBL" id="MCC5597989.1"/>
    </source>
</evidence>
<name>A0ABS8I317_9NOSO</name>
<keyword evidence="2" id="KW-1185">Reference proteome</keyword>